<comment type="subcellular location">
    <subcellularLocation>
        <location evidence="8">Cytoplasm</location>
    </subcellularLocation>
</comment>
<feature type="binding site" evidence="8">
    <location>
        <begin position="209"/>
        <end position="215"/>
    </location>
    <ligand>
        <name>ATP</name>
        <dbReference type="ChEBI" id="CHEBI:30616"/>
    </ligand>
</feature>
<dbReference type="InterPro" id="IPR011529">
    <property type="entry name" value="Glu_5kinase"/>
</dbReference>
<evidence type="ECO:0000256" key="2">
    <source>
        <dbReference type="ARBA" id="ARBA00022605"/>
    </source>
</evidence>
<proteinExistence type="inferred from homology"/>
<dbReference type="PANTHER" id="PTHR43654">
    <property type="entry name" value="GLUTAMATE 5-KINASE"/>
    <property type="match status" value="1"/>
</dbReference>
<evidence type="ECO:0000256" key="5">
    <source>
        <dbReference type="ARBA" id="ARBA00022741"/>
    </source>
</evidence>
<dbReference type="EC" id="2.7.2.11" evidence="8"/>
<comment type="catalytic activity">
    <reaction evidence="8">
        <text>L-glutamate + ATP = L-glutamyl 5-phosphate + ADP</text>
        <dbReference type="Rhea" id="RHEA:14877"/>
        <dbReference type="ChEBI" id="CHEBI:29985"/>
        <dbReference type="ChEBI" id="CHEBI:30616"/>
        <dbReference type="ChEBI" id="CHEBI:58274"/>
        <dbReference type="ChEBI" id="CHEBI:456216"/>
        <dbReference type="EC" id="2.7.2.11"/>
    </reaction>
</comment>
<feature type="domain" description="Aspartate/glutamate/uridylate kinase" evidence="9">
    <location>
        <begin position="2"/>
        <end position="233"/>
    </location>
</feature>
<evidence type="ECO:0000256" key="8">
    <source>
        <dbReference type="HAMAP-Rule" id="MF_00456"/>
    </source>
</evidence>
<organism evidence="10 11">
    <name type="scientific">Algivirga pacifica</name>
    <dbReference type="NCBI Taxonomy" id="1162670"/>
    <lineage>
        <taxon>Bacteria</taxon>
        <taxon>Pseudomonadati</taxon>
        <taxon>Bacteroidota</taxon>
        <taxon>Cytophagia</taxon>
        <taxon>Cytophagales</taxon>
        <taxon>Flammeovirgaceae</taxon>
        <taxon>Algivirga</taxon>
    </lineage>
</organism>
<keyword evidence="5 8" id="KW-0547">Nucleotide-binding</keyword>
<evidence type="ECO:0000313" key="10">
    <source>
        <dbReference type="EMBL" id="GAA4838618.1"/>
    </source>
</evidence>
<feature type="binding site" evidence="8">
    <location>
        <begin position="168"/>
        <end position="169"/>
    </location>
    <ligand>
        <name>ATP</name>
        <dbReference type="ChEBI" id="CHEBI:30616"/>
    </ligand>
</feature>
<dbReference type="PANTHER" id="PTHR43654:SF1">
    <property type="entry name" value="ISOPENTENYL PHOSPHATE KINASE"/>
    <property type="match status" value="1"/>
</dbReference>
<dbReference type="PRINTS" id="PR00474">
    <property type="entry name" value="GLU5KINASE"/>
</dbReference>
<comment type="caution">
    <text evidence="10">The sequence shown here is derived from an EMBL/GenBank/DDBJ whole genome shotgun (WGS) entry which is preliminary data.</text>
</comment>
<keyword evidence="2 8" id="KW-0028">Amino-acid biosynthesis</keyword>
<dbReference type="Pfam" id="PF00696">
    <property type="entry name" value="AA_kinase"/>
    <property type="match status" value="1"/>
</dbReference>
<keyword evidence="4 8" id="KW-0808">Transferase</keyword>
<dbReference type="InterPro" id="IPR041739">
    <property type="entry name" value="G5K_ProB"/>
</dbReference>
<feature type="binding site" evidence="8">
    <location>
        <position position="148"/>
    </location>
    <ligand>
        <name>substrate</name>
    </ligand>
</feature>
<dbReference type="EMBL" id="BAABJX010000036">
    <property type="protein sequence ID" value="GAA4838618.1"/>
    <property type="molecule type" value="Genomic_DNA"/>
</dbReference>
<dbReference type="SUPFAM" id="SSF53633">
    <property type="entry name" value="Carbamate kinase-like"/>
    <property type="match status" value="1"/>
</dbReference>
<feature type="binding site" evidence="8">
    <location>
        <position position="136"/>
    </location>
    <ligand>
        <name>substrate</name>
    </ligand>
</feature>
<dbReference type="Proteomes" id="UP001500298">
    <property type="component" value="Unassembled WGS sequence"/>
</dbReference>
<dbReference type="InterPro" id="IPR005715">
    <property type="entry name" value="Glu_5kinase/COase_Synthase"/>
</dbReference>
<comment type="pathway">
    <text evidence="8">Amino-acid biosynthesis; L-proline biosynthesis; L-glutamate 5-semialdehyde from L-glutamate: step 1/2.</text>
</comment>
<feature type="binding site" evidence="8">
    <location>
        <position position="7"/>
    </location>
    <ligand>
        <name>ATP</name>
        <dbReference type="ChEBI" id="CHEBI:30616"/>
    </ligand>
</feature>
<evidence type="ECO:0000256" key="7">
    <source>
        <dbReference type="ARBA" id="ARBA00022840"/>
    </source>
</evidence>
<evidence type="ECO:0000256" key="1">
    <source>
        <dbReference type="ARBA" id="ARBA00022490"/>
    </source>
</evidence>
<dbReference type="HAMAP" id="MF_00456">
    <property type="entry name" value="ProB"/>
    <property type="match status" value="1"/>
</dbReference>
<keyword evidence="6 8" id="KW-0418">Kinase</keyword>
<comment type="similarity">
    <text evidence="8">Belongs to the glutamate 5-kinase family.</text>
</comment>
<dbReference type="PIRSF" id="PIRSF000729">
    <property type="entry name" value="GK"/>
    <property type="match status" value="1"/>
</dbReference>
<evidence type="ECO:0000313" key="11">
    <source>
        <dbReference type="Proteomes" id="UP001500298"/>
    </source>
</evidence>
<protein>
    <recommendedName>
        <fullName evidence="8">Glutamate 5-kinase</fullName>
        <ecNumber evidence="8">2.7.2.11</ecNumber>
    </recommendedName>
    <alternativeName>
        <fullName evidence="8">Gamma-glutamyl kinase</fullName>
        <shortName evidence="8">GK</shortName>
    </alternativeName>
</protein>
<comment type="function">
    <text evidence="8">Catalyzes the transfer of a phosphate group to glutamate to form L-glutamate 5-phosphate.</text>
</comment>
<keyword evidence="7 8" id="KW-0067">ATP-binding</keyword>
<gene>
    <name evidence="8" type="primary">proB</name>
    <name evidence="10" type="ORF">GCM10023331_24810</name>
</gene>
<keyword evidence="1 8" id="KW-0963">Cytoplasm</keyword>
<dbReference type="InterPro" id="IPR001057">
    <property type="entry name" value="Glu/AcGlu_kinase"/>
</dbReference>
<name>A0ABP9DHJ2_9BACT</name>
<dbReference type="Gene3D" id="3.40.1160.10">
    <property type="entry name" value="Acetylglutamate kinase-like"/>
    <property type="match status" value="1"/>
</dbReference>
<accession>A0ABP9DHJ2</accession>
<keyword evidence="3 8" id="KW-0641">Proline biosynthesis</keyword>
<feature type="binding site" evidence="8">
    <location>
        <position position="47"/>
    </location>
    <ligand>
        <name>substrate</name>
    </ligand>
</feature>
<reference evidence="11" key="1">
    <citation type="journal article" date="2019" name="Int. J. Syst. Evol. Microbiol.">
        <title>The Global Catalogue of Microorganisms (GCM) 10K type strain sequencing project: providing services to taxonomists for standard genome sequencing and annotation.</title>
        <authorList>
            <consortium name="The Broad Institute Genomics Platform"/>
            <consortium name="The Broad Institute Genome Sequencing Center for Infectious Disease"/>
            <person name="Wu L."/>
            <person name="Ma J."/>
        </authorList>
    </citation>
    <scope>NUCLEOTIDE SEQUENCE [LARGE SCALE GENOMIC DNA]</scope>
    <source>
        <strain evidence="11">JCM 18326</strain>
    </source>
</reference>
<sequence length="259" mass="28335">MKRLVIKIGTSTLTMGTKSISRGKIEDIARQLVELQQQGVQVVLVSSGAVATARQFITIDGWAEEGDLPSKQALSAIGQPKLMQIFSEVFRDFGLKIAQCLLTYRDFQEGESRTNTLNTLNELMKHGYIPIINENDTVAVEELILGDNDKLSALVATLLDTDQLLIASDIDGIYNKNPHLHADAALIESVTDLHQVASFIEERDNGLGTGGMTSKISAVRICFSQRIPVMLVNGSRPSFIIHSLEGKIPCTRFEPVVAV</sequence>
<evidence type="ECO:0000256" key="3">
    <source>
        <dbReference type="ARBA" id="ARBA00022650"/>
    </source>
</evidence>
<dbReference type="InterPro" id="IPR001048">
    <property type="entry name" value="Asp/Glu/Uridylate_kinase"/>
</dbReference>
<dbReference type="InterPro" id="IPR036393">
    <property type="entry name" value="AceGlu_kinase-like_sf"/>
</dbReference>
<dbReference type="RefSeq" id="WP_345372267.1">
    <property type="nucleotide sequence ID" value="NZ_BAABJX010000036.1"/>
</dbReference>
<evidence type="ECO:0000256" key="6">
    <source>
        <dbReference type="ARBA" id="ARBA00022777"/>
    </source>
</evidence>
<evidence type="ECO:0000259" key="9">
    <source>
        <dbReference type="Pfam" id="PF00696"/>
    </source>
</evidence>
<evidence type="ECO:0000256" key="4">
    <source>
        <dbReference type="ARBA" id="ARBA00022679"/>
    </source>
</evidence>
<dbReference type="NCBIfam" id="TIGR01027">
    <property type="entry name" value="proB"/>
    <property type="match status" value="1"/>
</dbReference>
<dbReference type="CDD" id="cd04242">
    <property type="entry name" value="AAK_G5K_ProB"/>
    <property type="match status" value="1"/>
</dbReference>
<keyword evidence="11" id="KW-1185">Reference proteome</keyword>